<keyword evidence="9" id="KW-1185">Reference proteome</keyword>
<evidence type="ECO:0000256" key="6">
    <source>
        <dbReference type="ARBA" id="ARBA00047388"/>
    </source>
</evidence>
<protein>
    <recommendedName>
        <fullName evidence="1">protein-disulfide reductase</fullName>
        <ecNumber evidence="1">1.8.1.8</ecNumber>
    </recommendedName>
</protein>
<proteinExistence type="inferred from homology"/>
<evidence type="ECO:0000256" key="3">
    <source>
        <dbReference type="ARBA" id="ARBA00023002"/>
    </source>
</evidence>
<evidence type="ECO:0000313" key="9">
    <source>
        <dbReference type="Proteomes" id="UP000694864"/>
    </source>
</evidence>
<keyword evidence="2" id="KW-0677">Repeat</keyword>
<dbReference type="RefSeq" id="XP_019093061.1">
    <property type="nucleotide sequence ID" value="XM_019237516.1"/>
</dbReference>
<evidence type="ECO:0000256" key="2">
    <source>
        <dbReference type="ARBA" id="ARBA00022737"/>
    </source>
</evidence>
<dbReference type="InterPro" id="IPR013766">
    <property type="entry name" value="Thioredoxin_domain"/>
</dbReference>
<dbReference type="Gene3D" id="3.40.30.10">
    <property type="entry name" value="Glutaredoxin"/>
    <property type="match status" value="1"/>
</dbReference>
<dbReference type="InterPro" id="IPR012336">
    <property type="entry name" value="Thioredoxin-like_fold"/>
</dbReference>
<evidence type="ECO:0000256" key="4">
    <source>
        <dbReference type="ARBA" id="ARBA00023027"/>
    </source>
</evidence>
<dbReference type="PROSITE" id="PS51352">
    <property type="entry name" value="THIOREDOXIN_2"/>
    <property type="match status" value="1"/>
</dbReference>
<dbReference type="RefSeq" id="XP_010470487.1">
    <property type="nucleotide sequence ID" value="XM_010472185.2"/>
</dbReference>
<comment type="catalytic activity">
    <reaction evidence="7">
        <text>[protein]-dithiol + NADP(+) = [protein]-disulfide + NADPH + H(+)</text>
        <dbReference type="Rhea" id="RHEA:18753"/>
        <dbReference type="Rhea" id="RHEA-COMP:10593"/>
        <dbReference type="Rhea" id="RHEA-COMP:10594"/>
        <dbReference type="ChEBI" id="CHEBI:15378"/>
        <dbReference type="ChEBI" id="CHEBI:29950"/>
        <dbReference type="ChEBI" id="CHEBI:50058"/>
        <dbReference type="ChEBI" id="CHEBI:57783"/>
        <dbReference type="ChEBI" id="CHEBI:58349"/>
        <dbReference type="EC" id="1.8.1.8"/>
    </reaction>
</comment>
<reference evidence="9" key="2">
    <citation type="journal article" date="2014" name="Nat. Commun.">
        <title>The emerging biofuel crop Camelina sativa retains a highly undifferentiated hexaploid genome structure.</title>
        <authorList>
            <person name="Kagale S."/>
            <person name="Koh C."/>
            <person name="Nixon J."/>
            <person name="Bollina V."/>
            <person name="Clarke W.E."/>
            <person name="Tuteja R."/>
            <person name="Spillane C."/>
            <person name="Robinson S.J."/>
            <person name="Links M.G."/>
            <person name="Clarke C."/>
            <person name="Higgins E.E."/>
            <person name="Huebert T."/>
            <person name="Sharpe A.G."/>
            <person name="Parkin I.A."/>
        </authorList>
    </citation>
    <scope>NUCLEOTIDE SEQUENCE [LARGE SCALE GENOMIC DNA]</scope>
    <source>
        <strain evidence="9">r\DH55</strain>
    </source>
</reference>
<keyword evidence="3" id="KW-0560">Oxidoreductase</keyword>
<dbReference type="PANTHER" id="PTHR13871">
    <property type="entry name" value="THIOREDOXIN"/>
    <property type="match status" value="1"/>
</dbReference>
<evidence type="ECO:0000259" key="8">
    <source>
        <dbReference type="PROSITE" id="PS51352"/>
    </source>
</evidence>
<feature type="domain" description="Thioredoxin" evidence="8">
    <location>
        <begin position="18"/>
        <end position="185"/>
    </location>
</feature>
<dbReference type="EC" id="1.8.1.8" evidence="1"/>
<gene>
    <name evidence="10 11 12" type="primary">LOC104750398</name>
</gene>
<dbReference type="PANTHER" id="PTHR13871:SF96">
    <property type="entry name" value="THIOREDOXIN DOMAIN-CONTAINING PROTEIN"/>
    <property type="match status" value="1"/>
</dbReference>
<reference evidence="9" key="1">
    <citation type="journal article" date="1997" name="Nucleic Acids Res.">
        <title>tRNAscan-SE: a program for improved detection of transfer RNA genes in genomic sequence.</title>
        <authorList>
            <person name="Lowe T.M."/>
            <person name="Eddy S.R."/>
        </authorList>
    </citation>
    <scope>NUCLEOTIDE SEQUENCE [LARGE SCALE GENOMIC DNA]</scope>
    <source>
        <strain evidence="9">r\DH55</strain>
    </source>
</reference>
<evidence type="ECO:0000313" key="12">
    <source>
        <dbReference type="RefSeq" id="XP_019093062.1"/>
    </source>
</evidence>
<organism evidence="9 12">
    <name type="scientific">Camelina sativa</name>
    <name type="common">False flax</name>
    <name type="synonym">Myagrum sativum</name>
    <dbReference type="NCBI Taxonomy" id="90675"/>
    <lineage>
        <taxon>Eukaryota</taxon>
        <taxon>Viridiplantae</taxon>
        <taxon>Streptophyta</taxon>
        <taxon>Embryophyta</taxon>
        <taxon>Tracheophyta</taxon>
        <taxon>Spermatophyta</taxon>
        <taxon>Magnoliopsida</taxon>
        <taxon>eudicotyledons</taxon>
        <taxon>Gunneridae</taxon>
        <taxon>Pentapetalae</taxon>
        <taxon>rosids</taxon>
        <taxon>malvids</taxon>
        <taxon>Brassicales</taxon>
        <taxon>Brassicaceae</taxon>
        <taxon>Camelineae</taxon>
        <taxon>Camelina</taxon>
    </lineage>
</organism>
<dbReference type="Pfam" id="PF13905">
    <property type="entry name" value="Thioredoxin_8"/>
    <property type="match status" value="1"/>
</dbReference>
<evidence type="ECO:0000256" key="7">
    <source>
        <dbReference type="ARBA" id="ARBA00047804"/>
    </source>
</evidence>
<name>A0ABM1R224_CAMSA</name>
<evidence type="ECO:0000256" key="5">
    <source>
        <dbReference type="ARBA" id="ARBA00025782"/>
    </source>
</evidence>
<evidence type="ECO:0000313" key="10">
    <source>
        <dbReference type="RefSeq" id="XP_010470487.1"/>
    </source>
</evidence>
<comment type="catalytic activity">
    <reaction evidence="6">
        <text>[protein]-dithiol + NAD(+) = [protein]-disulfide + NADH + H(+)</text>
        <dbReference type="Rhea" id="RHEA:18749"/>
        <dbReference type="Rhea" id="RHEA-COMP:10593"/>
        <dbReference type="Rhea" id="RHEA-COMP:10594"/>
        <dbReference type="ChEBI" id="CHEBI:15378"/>
        <dbReference type="ChEBI" id="CHEBI:29950"/>
        <dbReference type="ChEBI" id="CHEBI:50058"/>
        <dbReference type="ChEBI" id="CHEBI:57540"/>
        <dbReference type="ChEBI" id="CHEBI:57945"/>
        <dbReference type="EC" id="1.8.1.8"/>
    </reaction>
</comment>
<dbReference type="InterPro" id="IPR036249">
    <property type="entry name" value="Thioredoxin-like_sf"/>
</dbReference>
<dbReference type="GeneID" id="104750398"/>
<sequence length="232" mass="26761">MRDKRRFFSIRERRRIGGTTPWPKPQKKSTAEMLRIFSHFSLLRRGISLFVTTANREKDWIVFSAAWCGPCQRFTPQLVEVYNELAPKVGFEVVFVSGDEDEESFGDYFSKMPWLTVPFADSETHDRLDGLFKVTGIPNLVIVDDHGKLVNNNGFGVIRSYGAGAYPFTPEKMKEIKEKEDRARREQTLSSVSLVSVNCLHSWFIDDSVAFCFFRIPLVPQDLYAYHKYANP</sequence>
<dbReference type="InterPro" id="IPR052259">
    <property type="entry name" value="Nucleoredoxin-like"/>
</dbReference>
<accession>A0ABM1R224</accession>
<comment type="similarity">
    <text evidence="5">Belongs to the nucleoredoxin family.</text>
</comment>
<reference evidence="10 11" key="3">
    <citation type="submission" date="2025-05" db="UniProtKB">
        <authorList>
            <consortium name="RefSeq"/>
        </authorList>
    </citation>
    <scope>IDENTIFICATION</scope>
    <source>
        <tissue evidence="10 11">Leaf</tissue>
    </source>
</reference>
<evidence type="ECO:0000256" key="1">
    <source>
        <dbReference type="ARBA" id="ARBA00012612"/>
    </source>
</evidence>
<keyword evidence="4" id="KW-0520">NAD</keyword>
<dbReference type="SUPFAM" id="SSF52833">
    <property type="entry name" value="Thioredoxin-like"/>
    <property type="match status" value="1"/>
</dbReference>
<evidence type="ECO:0000313" key="11">
    <source>
        <dbReference type="RefSeq" id="XP_019093061.1"/>
    </source>
</evidence>
<dbReference type="Proteomes" id="UP000694864">
    <property type="component" value="Chromosome 16"/>
</dbReference>
<dbReference type="RefSeq" id="XP_019093062.1">
    <property type="nucleotide sequence ID" value="XM_019237517.1"/>
</dbReference>